<feature type="compositionally biased region" description="Basic residues" evidence="1">
    <location>
        <begin position="1"/>
        <end position="11"/>
    </location>
</feature>
<dbReference type="EMBL" id="CAJVPV010050164">
    <property type="protein sequence ID" value="CAG8777349.1"/>
    <property type="molecule type" value="Genomic_DNA"/>
</dbReference>
<accession>A0A9N9P0Q1</accession>
<name>A0A9N9P0Q1_9GLOM</name>
<organism evidence="2 3">
    <name type="scientific">Acaulospora morrowiae</name>
    <dbReference type="NCBI Taxonomy" id="94023"/>
    <lineage>
        <taxon>Eukaryota</taxon>
        <taxon>Fungi</taxon>
        <taxon>Fungi incertae sedis</taxon>
        <taxon>Mucoromycota</taxon>
        <taxon>Glomeromycotina</taxon>
        <taxon>Glomeromycetes</taxon>
        <taxon>Diversisporales</taxon>
        <taxon>Acaulosporaceae</taxon>
        <taxon>Acaulospora</taxon>
    </lineage>
</organism>
<dbReference type="Proteomes" id="UP000789342">
    <property type="component" value="Unassembled WGS sequence"/>
</dbReference>
<gene>
    <name evidence="2" type="ORF">AMORRO_LOCUS17030</name>
</gene>
<dbReference type="AlphaFoldDB" id="A0A9N9P0Q1"/>
<reference evidence="2" key="1">
    <citation type="submission" date="2021-06" db="EMBL/GenBank/DDBJ databases">
        <authorList>
            <person name="Kallberg Y."/>
            <person name="Tangrot J."/>
            <person name="Rosling A."/>
        </authorList>
    </citation>
    <scope>NUCLEOTIDE SEQUENCE</scope>
    <source>
        <strain evidence="2">CL551</strain>
    </source>
</reference>
<keyword evidence="3" id="KW-1185">Reference proteome</keyword>
<feature type="non-terminal residue" evidence="2">
    <location>
        <position position="1"/>
    </location>
</feature>
<feature type="non-terminal residue" evidence="2">
    <location>
        <position position="52"/>
    </location>
</feature>
<feature type="region of interest" description="Disordered" evidence="1">
    <location>
        <begin position="1"/>
        <end position="52"/>
    </location>
</feature>
<evidence type="ECO:0000256" key="1">
    <source>
        <dbReference type="SAM" id="MobiDB-lite"/>
    </source>
</evidence>
<evidence type="ECO:0000313" key="2">
    <source>
        <dbReference type="EMBL" id="CAG8777349.1"/>
    </source>
</evidence>
<comment type="caution">
    <text evidence="2">The sequence shown here is derived from an EMBL/GenBank/DDBJ whole genome shotgun (WGS) entry which is preliminary data.</text>
</comment>
<protein>
    <submittedName>
        <fullName evidence="2">7543_t:CDS:1</fullName>
    </submittedName>
</protein>
<evidence type="ECO:0000313" key="3">
    <source>
        <dbReference type="Proteomes" id="UP000789342"/>
    </source>
</evidence>
<proteinExistence type="predicted"/>
<sequence length="52" mass="6007">DEERRPKRNSRRGTQPVERANSSSKRRRGEEVEEEEQLFSEDSSNEGSGIQS</sequence>